<feature type="region of interest" description="Disordered" evidence="10">
    <location>
        <begin position="49"/>
        <end position="75"/>
    </location>
</feature>
<dbReference type="RefSeq" id="XP_053022661.1">
    <property type="nucleotide sequence ID" value="XM_053172251.1"/>
</dbReference>
<dbReference type="PANTHER" id="PTHR13032">
    <property type="entry name" value="MITOCHONDRIAL IMPORT INNER MEMBRANE TRANSLOCASE SUBUNIT TIM21"/>
    <property type="match status" value="1"/>
</dbReference>
<feature type="compositionally biased region" description="Low complexity" evidence="10">
    <location>
        <begin position="63"/>
        <end position="74"/>
    </location>
</feature>
<keyword evidence="9 11" id="KW-0472">Membrane</keyword>
<evidence type="ECO:0000256" key="7">
    <source>
        <dbReference type="ARBA" id="ARBA00022989"/>
    </source>
</evidence>
<dbReference type="EMBL" id="CP110428">
    <property type="protein sequence ID" value="WAQ87106.1"/>
    <property type="molecule type" value="Genomic_DNA"/>
</dbReference>
<evidence type="ECO:0000256" key="11">
    <source>
        <dbReference type="SAM" id="Phobius"/>
    </source>
</evidence>
<reference evidence="12" key="1">
    <citation type="submission" date="2022-10" db="EMBL/GenBank/DDBJ databases">
        <title>Puccinia triticina Genome sequencing and assembly.</title>
        <authorList>
            <person name="Li C."/>
        </authorList>
    </citation>
    <scope>NUCLEOTIDE SEQUENCE</scope>
    <source>
        <strain evidence="12">Pt15</strain>
    </source>
</reference>
<feature type="transmembrane region" description="Helical" evidence="11">
    <location>
        <begin position="167"/>
        <end position="185"/>
    </location>
</feature>
<sequence length="431" mass="48573">MDCSNCGQRLRVLTDLGVPGIPKACTGGQEQGYDCHAVDLKWLPSSAPTQPDVCVSNTQQALSSHPSSKSTQSSPAVFKTIIKDSRIINSRSYVSASGHPPKQSEEALMEELRRLSHGQESGQPMLGPFMMPRGKAHEKPLRDDEYHHWSRVSWSERIRRMFRMGRNLLIVSFGGSLGILVIYSITSELFAPSSTTNLMNMTIRTIEESDQLSKILKSPIKFHTSPTPSGNSISKRSNGIPQSVQHQSGVVELRFWVESCKPSLFEGDWKSLDWWRSWIGPLITSEIYHHPTNRSSDSISNSIDSQLSGSDSNSTRWWPGLLKSLMPNTLGRSSSSANEQKSWTARFFSNHGSFEHGEVVAQLIKDSNGQWKYKSLVIDFPDSQNVKYRLNIANELKRKELSKLQTSQADGDEDDSKQPTRYRFWNRRINL</sequence>
<dbReference type="InterPro" id="IPR038552">
    <property type="entry name" value="Tim21_IMS_sf"/>
</dbReference>
<proteinExistence type="inferred from homology"/>
<keyword evidence="7 11" id="KW-1133">Transmembrane helix</keyword>
<keyword evidence="5 11" id="KW-0812">Transmembrane</keyword>
<evidence type="ECO:0000256" key="10">
    <source>
        <dbReference type="SAM" id="MobiDB-lite"/>
    </source>
</evidence>
<accession>A0ABY7CPD7</accession>
<organism evidence="12 13">
    <name type="scientific">Puccinia triticina</name>
    <dbReference type="NCBI Taxonomy" id="208348"/>
    <lineage>
        <taxon>Eukaryota</taxon>
        <taxon>Fungi</taxon>
        <taxon>Dikarya</taxon>
        <taxon>Basidiomycota</taxon>
        <taxon>Pucciniomycotina</taxon>
        <taxon>Pucciniomycetes</taxon>
        <taxon>Pucciniales</taxon>
        <taxon>Pucciniaceae</taxon>
        <taxon>Puccinia</taxon>
    </lineage>
</organism>
<gene>
    <name evidence="12" type="ORF">PtA15_8A7</name>
</gene>
<comment type="subcellular location">
    <subcellularLocation>
        <location evidence="1">Mitochondrion membrane</location>
        <topology evidence="1">Single-pass membrane protein</topology>
    </subcellularLocation>
</comment>
<dbReference type="GeneID" id="77813050"/>
<evidence type="ECO:0000313" key="12">
    <source>
        <dbReference type="EMBL" id="WAQ87106.1"/>
    </source>
</evidence>
<keyword evidence="6" id="KW-0809">Transit peptide</keyword>
<name>A0ABY7CPD7_9BASI</name>
<dbReference type="Proteomes" id="UP001164743">
    <property type="component" value="Chromosome 8A"/>
</dbReference>
<evidence type="ECO:0000256" key="8">
    <source>
        <dbReference type="ARBA" id="ARBA00023128"/>
    </source>
</evidence>
<dbReference type="PANTHER" id="PTHR13032:SF6">
    <property type="entry name" value="MITOCHONDRIAL IMPORT INNER MEMBRANE TRANSLOCASE SUBUNIT TIM21"/>
    <property type="match status" value="1"/>
</dbReference>
<dbReference type="InterPro" id="IPR013261">
    <property type="entry name" value="Tim21"/>
</dbReference>
<comment type="similarity">
    <text evidence="2">Belongs to the TIM21 family.</text>
</comment>
<evidence type="ECO:0000256" key="9">
    <source>
        <dbReference type="ARBA" id="ARBA00023136"/>
    </source>
</evidence>
<dbReference type="Gene3D" id="3.10.450.320">
    <property type="entry name" value="Mitochondrial import inner membrane translocase subunit Tim21"/>
    <property type="match status" value="1"/>
</dbReference>
<keyword evidence="13" id="KW-1185">Reference proteome</keyword>
<evidence type="ECO:0000256" key="2">
    <source>
        <dbReference type="ARBA" id="ARBA00010867"/>
    </source>
</evidence>
<evidence type="ECO:0000256" key="4">
    <source>
        <dbReference type="ARBA" id="ARBA00020726"/>
    </source>
</evidence>
<feature type="region of interest" description="Disordered" evidence="10">
    <location>
        <begin position="293"/>
        <end position="313"/>
    </location>
</feature>
<keyword evidence="8" id="KW-0496">Mitochondrion</keyword>
<evidence type="ECO:0000313" key="13">
    <source>
        <dbReference type="Proteomes" id="UP001164743"/>
    </source>
</evidence>
<evidence type="ECO:0000256" key="1">
    <source>
        <dbReference type="ARBA" id="ARBA00004304"/>
    </source>
</evidence>
<evidence type="ECO:0000256" key="5">
    <source>
        <dbReference type="ARBA" id="ARBA00022692"/>
    </source>
</evidence>
<dbReference type="Pfam" id="PF08294">
    <property type="entry name" value="TIM21"/>
    <property type="match status" value="1"/>
</dbReference>
<feature type="compositionally biased region" description="Low complexity" evidence="10">
    <location>
        <begin position="295"/>
        <end position="313"/>
    </location>
</feature>
<evidence type="ECO:0000256" key="3">
    <source>
        <dbReference type="ARBA" id="ARBA00020213"/>
    </source>
</evidence>
<protein>
    <recommendedName>
        <fullName evidence="4">Mitochondrial import inner membrane translocase subunit TIM21</fullName>
    </recommendedName>
    <alternativeName>
        <fullName evidence="3">Mitochondrial import inner membrane translocase subunit Tim21</fullName>
    </alternativeName>
</protein>
<evidence type="ECO:0000256" key="6">
    <source>
        <dbReference type="ARBA" id="ARBA00022946"/>
    </source>
</evidence>